<reference evidence="2" key="2">
    <citation type="journal article" date="2023" name="IMA Fungus">
        <title>Comparative genomic study of the Penicillium genus elucidates a diverse pangenome and 15 lateral gene transfer events.</title>
        <authorList>
            <person name="Petersen C."/>
            <person name="Sorensen T."/>
            <person name="Nielsen M.R."/>
            <person name="Sondergaard T.E."/>
            <person name="Sorensen J.L."/>
            <person name="Fitzpatrick D.A."/>
            <person name="Frisvad J.C."/>
            <person name="Nielsen K.L."/>
        </authorList>
    </citation>
    <scope>NUCLEOTIDE SEQUENCE</scope>
    <source>
        <strain evidence="2">IBT 29677</strain>
    </source>
</reference>
<evidence type="ECO:0000256" key="1">
    <source>
        <dbReference type="SAM" id="SignalP"/>
    </source>
</evidence>
<name>A0A9W9VQE6_9EURO</name>
<dbReference type="RefSeq" id="XP_056485123.1">
    <property type="nucleotide sequence ID" value="XM_056634503.1"/>
</dbReference>
<feature type="chain" id="PRO_5040761943" evidence="1">
    <location>
        <begin position="20"/>
        <end position="220"/>
    </location>
</feature>
<sequence length="220" mass="23281">MKFNNLIMYLALHLSFVAGNPVDLSGTTAGETGKPVGLSHTAATSIEARGLVPRSLSIAGTTDWYCWAISSGVLANPGYATSLANLHIQMFAFFNAPGSLGPDEFKFTSTRNNGVIWTAKVIVLATTQAFTIADAINDLYASLNLGNGISRRGGVASTAQATNGNVGALIEMISMINGGGSYNTLKRDVDSDEEEEILSKRDSCEAASLEYLDCCKIEID</sequence>
<evidence type="ECO:0000313" key="3">
    <source>
        <dbReference type="Proteomes" id="UP001147747"/>
    </source>
</evidence>
<protein>
    <submittedName>
        <fullName evidence="2">Uncharacterized protein</fullName>
    </submittedName>
</protein>
<organism evidence="2 3">
    <name type="scientific">Penicillium cosmopolitanum</name>
    <dbReference type="NCBI Taxonomy" id="1131564"/>
    <lineage>
        <taxon>Eukaryota</taxon>
        <taxon>Fungi</taxon>
        <taxon>Dikarya</taxon>
        <taxon>Ascomycota</taxon>
        <taxon>Pezizomycotina</taxon>
        <taxon>Eurotiomycetes</taxon>
        <taxon>Eurotiomycetidae</taxon>
        <taxon>Eurotiales</taxon>
        <taxon>Aspergillaceae</taxon>
        <taxon>Penicillium</taxon>
    </lineage>
</organism>
<comment type="caution">
    <text evidence="2">The sequence shown here is derived from an EMBL/GenBank/DDBJ whole genome shotgun (WGS) entry which is preliminary data.</text>
</comment>
<dbReference type="GeneID" id="81373483"/>
<gene>
    <name evidence="2" type="ORF">N7509_009866</name>
</gene>
<dbReference type="AlphaFoldDB" id="A0A9W9VQE6"/>
<accession>A0A9W9VQE6</accession>
<keyword evidence="1" id="KW-0732">Signal</keyword>
<evidence type="ECO:0000313" key="2">
    <source>
        <dbReference type="EMBL" id="KAJ5387325.1"/>
    </source>
</evidence>
<keyword evidence="3" id="KW-1185">Reference proteome</keyword>
<dbReference type="OrthoDB" id="5397636at2759"/>
<proteinExistence type="predicted"/>
<dbReference type="EMBL" id="JAPZBU010000009">
    <property type="protein sequence ID" value="KAJ5387325.1"/>
    <property type="molecule type" value="Genomic_DNA"/>
</dbReference>
<feature type="signal peptide" evidence="1">
    <location>
        <begin position="1"/>
        <end position="19"/>
    </location>
</feature>
<reference evidence="2" key="1">
    <citation type="submission" date="2022-12" db="EMBL/GenBank/DDBJ databases">
        <authorList>
            <person name="Petersen C."/>
        </authorList>
    </citation>
    <scope>NUCLEOTIDE SEQUENCE</scope>
    <source>
        <strain evidence="2">IBT 29677</strain>
    </source>
</reference>
<dbReference type="Proteomes" id="UP001147747">
    <property type="component" value="Unassembled WGS sequence"/>
</dbReference>